<feature type="signal peptide" evidence="1">
    <location>
        <begin position="1"/>
        <end position="20"/>
    </location>
</feature>
<dbReference type="Gene3D" id="2.40.128.140">
    <property type="entry name" value="Outer membrane protein"/>
    <property type="match status" value="1"/>
</dbReference>
<sequence>MTRTIAALVAALVLAGAAHAQDAAPGPREGSVVSFVWENDWFAGSDRNYTNGLRAEYVSAANHVNPWLRRVAGLHPFIELEGTELRQGLALSHTIFTPDDITDPDPAPDAHPYAGYLGLAGFATARTGNVERTAMIEIGLVGPSAGGEFVQENWHRLLEGDDPKGWDTQLSDELVFALSGQRLHRFAGPEFLGLETDAVLHAGASLGTLRTDISAGASVRIGRDLRAEYAPPRLRPALAPSSLFTPGAPAGGYVFAGVGGYAVARDVFLDGNTWADSRSVDKHAFTGDLQAGLAVHFARHRFAFTWVRRSEQFAGQDIAHAFAAVSLSYAF</sequence>
<dbReference type="EMBL" id="SRXW01000005">
    <property type="protein sequence ID" value="TGY87572.1"/>
    <property type="molecule type" value="Genomic_DNA"/>
</dbReference>
<dbReference type="InterPro" id="IPR037107">
    <property type="entry name" value="Put_OMP_sf"/>
</dbReference>
<reference evidence="2 3" key="1">
    <citation type="journal article" date="2017" name="Int. J. Syst. Evol. Microbiol.">
        <title>Marinicauda algicola sp. nov., isolated from a marine red alga Rhodosorus marinus.</title>
        <authorList>
            <person name="Jeong S.E."/>
            <person name="Jeon S.H."/>
            <person name="Chun B.H."/>
            <person name="Kim D.W."/>
            <person name="Jeon C.O."/>
        </authorList>
    </citation>
    <scope>NUCLEOTIDE SEQUENCE [LARGE SCALE GENOMIC DNA]</scope>
    <source>
        <strain evidence="2 3">JCM 31718</strain>
    </source>
</reference>
<comment type="caution">
    <text evidence="2">The sequence shown here is derived from an EMBL/GenBank/DDBJ whole genome shotgun (WGS) entry which is preliminary data.</text>
</comment>
<dbReference type="RefSeq" id="WP_135997126.1">
    <property type="nucleotide sequence ID" value="NZ_CP071057.1"/>
</dbReference>
<evidence type="ECO:0000313" key="3">
    <source>
        <dbReference type="Proteomes" id="UP000308054"/>
    </source>
</evidence>
<dbReference type="InterPro" id="IPR018707">
    <property type="entry name" value="LpxR"/>
</dbReference>
<dbReference type="Proteomes" id="UP000308054">
    <property type="component" value="Unassembled WGS sequence"/>
</dbReference>
<evidence type="ECO:0000313" key="2">
    <source>
        <dbReference type="EMBL" id="TGY87572.1"/>
    </source>
</evidence>
<keyword evidence="1" id="KW-0732">Signal</keyword>
<proteinExistence type="predicted"/>
<feature type="chain" id="PRO_5020589087" evidence="1">
    <location>
        <begin position="21"/>
        <end position="331"/>
    </location>
</feature>
<dbReference type="AlphaFoldDB" id="A0A4S2GXS0"/>
<organism evidence="2 3">
    <name type="scientific">Marinicauda algicola</name>
    <dbReference type="NCBI Taxonomy" id="2029849"/>
    <lineage>
        <taxon>Bacteria</taxon>
        <taxon>Pseudomonadati</taxon>
        <taxon>Pseudomonadota</taxon>
        <taxon>Alphaproteobacteria</taxon>
        <taxon>Maricaulales</taxon>
        <taxon>Maricaulaceae</taxon>
        <taxon>Marinicauda</taxon>
    </lineage>
</organism>
<dbReference type="Pfam" id="PF09982">
    <property type="entry name" value="LpxR"/>
    <property type="match status" value="1"/>
</dbReference>
<accession>A0A4S2GXS0</accession>
<dbReference type="OrthoDB" id="9776275at2"/>
<gene>
    <name evidence="2" type="ORF">E5163_14140</name>
</gene>
<evidence type="ECO:0000256" key="1">
    <source>
        <dbReference type="SAM" id="SignalP"/>
    </source>
</evidence>
<keyword evidence="3" id="KW-1185">Reference proteome</keyword>
<protein>
    <submittedName>
        <fullName evidence="2">Lipid A deacylase LpxR family protein</fullName>
    </submittedName>
</protein>
<name>A0A4S2GXS0_9PROT</name>